<keyword evidence="2" id="KW-0808">Transferase</keyword>
<dbReference type="Pfam" id="PF01075">
    <property type="entry name" value="Glyco_transf_9"/>
    <property type="match status" value="1"/>
</dbReference>
<evidence type="ECO:0000313" key="3">
    <source>
        <dbReference type="EMBL" id="MFC2925264.1"/>
    </source>
</evidence>
<dbReference type="CDD" id="cd03789">
    <property type="entry name" value="GT9_LPS_heptosyltransferase"/>
    <property type="match status" value="1"/>
</dbReference>
<dbReference type="EMBL" id="JBHRSV010000001">
    <property type="protein sequence ID" value="MFC2925264.1"/>
    <property type="molecule type" value="Genomic_DNA"/>
</dbReference>
<dbReference type="InterPro" id="IPR051199">
    <property type="entry name" value="LPS_LOS_Heptosyltrfase"/>
</dbReference>
<dbReference type="InterPro" id="IPR002201">
    <property type="entry name" value="Glyco_trans_9"/>
</dbReference>
<dbReference type="SUPFAM" id="SSF53756">
    <property type="entry name" value="UDP-Glycosyltransferase/glycogen phosphorylase"/>
    <property type="match status" value="1"/>
</dbReference>
<comment type="caution">
    <text evidence="3">The sequence shown here is derived from an EMBL/GenBank/DDBJ whole genome shotgun (WGS) entry which is preliminary data.</text>
</comment>
<proteinExistence type="predicted"/>
<name>A0ABV6ZV37_9PROT</name>
<dbReference type="PANTHER" id="PTHR30160:SF1">
    <property type="entry name" value="LIPOPOLYSACCHARIDE 1,2-N-ACETYLGLUCOSAMINETRANSFERASE-RELATED"/>
    <property type="match status" value="1"/>
</dbReference>
<evidence type="ECO:0000256" key="2">
    <source>
        <dbReference type="ARBA" id="ARBA00022679"/>
    </source>
</evidence>
<gene>
    <name evidence="3" type="ORF">ACFOOR_04010</name>
</gene>
<dbReference type="Proteomes" id="UP001595379">
    <property type="component" value="Unassembled WGS sequence"/>
</dbReference>
<accession>A0ABV6ZV37</accession>
<protein>
    <submittedName>
        <fullName evidence="3">Glycosyltransferase family 9 protein</fullName>
    </submittedName>
</protein>
<dbReference type="RefSeq" id="WP_343164141.1">
    <property type="nucleotide sequence ID" value="NZ_JBHRSV010000001.1"/>
</dbReference>
<sequence length="320" mass="34680">MQRILFITSTRIGDAVINSGVLDHLVRTNPDASFTIACGPLAVPLMENTPGLERLIIIHKKPAGMHWPGLWRRVVGTKWDRVVDMRGSAIAYLLRAGERNVAGRYPYPDNKVREAASVIRAEPPPAPKIFVPADAHERALGHLPAGRQMLAICPSASWPFKMWPADRFADLVKRLVGHGGPMAGAAVHIFGGPGDEVHAQPILRVLPDAGIVDFSGKLHLMDVAALLGRARLFIGNDSGVMHIAAAMGAPTLGLFGPSDERRYGPWGENCASVRGPRGFEEVRELATSKDFRANPESLLLDLSTDAVYEAACRLLERTSS</sequence>
<dbReference type="PANTHER" id="PTHR30160">
    <property type="entry name" value="TETRAACYLDISACCHARIDE 4'-KINASE-RELATED"/>
    <property type="match status" value="1"/>
</dbReference>
<evidence type="ECO:0000256" key="1">
    <source>
        <dbReference type="ARBA" id="ARBA00022676"/>
    </source>
</evidence>
<reference evidence="4" key="1">
    <citation type="journal article" date="2019" name="Int. J. Syst. Evol. Microbiol.">
        <title>The Global Catalogue of Microorganisms (GCM) 10K type strain sequencing project: providing services to taxonomists for standard genome sequencing and annotation.</title>
        <authorList>
            <consortium name="The Broad Institute Genomics Platform"/>
            <consortium name="The Broad Institute Genome Sequencing Center for Infectious Disease"/>
            <person name="Wu L."/>
            <person name="Ma J."/>
        </authorList>
    </citation>
    <scope>NUCLEOTIDE SEQUENCE [LARGE SCALE GENOMIC DNA]</scope>
    <source>
        <strain evidence="4">KCTC 52487</strain>
    </source>
</reference>
<keyword evidence="1" id="KW-0328">Glycosyltransferase</keyword>
<organism evidence="3 4">
    <name type="scientific">Hyphobacterium vulgare</name>
    <dbReference type="NCBI Taxonomy" id="1736751"/>
    <lineage>
        <taxon>Bacteria</taxon>
        <taxon>Pseudomonadati</taxon>
        <taxon>Pseudomonadota</taxon>
        <taxon>Alphaproteobacteria</taxon>
        <taxon>Maricaulales</taxon>
        <taxon>Maricaulaceae</taxon>
        <taxon>Hyphobacterium</taxon>
    </lineage>
</organism>
<evidence type="ECO:0000313" key="4">
    <source>
        <dbReference type="Proteomes" id="UP001595379"/>
    </source>
</evidence>
<dbReference type="Gene3D" id="3.40.50.2000">
    <property type="entry name" value="Glycogen Phosphorylase B"/>
    <property type="match status" value="2"/>
</dbReference>
<keyword evidence="4" id="KW-1185">Reference proteome</keyword>